<dbReference type="Proteomes" id="UP000007383">
    <property type="component" value="Chromosome"/>
</dbReference>
<accession>H9UJI5</accession>
<name>H9UJI5_SPIAZ</name>
<dbReference type="HOGENOM" id="CLU_097950_0_0_12"/>
<evidence type="ECO:0000256" key="1">
    <source>
        <dbReference type="SAM" id="SignalP"/>
    </source>
</evidence>
<keyword evidence="1" id="KW-0732">Signal</keyword>
<dbReference type="PATRIC" id="fig|889378.3.peg.1607"/>
<sequence>MSTIRIGIISAVMLCAAVVLTAQEPGEFEPAGPDFFTHDLGDQQFSIRLGGFRPLFFSGNDDGLQSTNMRWGGAGALRWNAYLNNWFSTGVELSGSLASNVNREQLYQFNLSSANTFYPLHIDPFFFPISLDIGAQFMRFQDMFYFGPVVKPGAGMFYATDGGWSFGLWAIYWVVPEIYTDNSSPGSADTRIGNFLELSLTAMYHF</sequence>
<dbReference type="TCDB" id="1.B.6.10.4">
    <property type="family name" value="the ompa-ompf porin (oop) family"/>
</dbReference>
<keyword evidence="3" id="KW-1185">Reference proteome</keyword>
<proteinExistence type="predicted"/>
<dbReference type="AlphaFoldDB" id="H9UJI5"/>
<evidence type="ECO:0008006" key="4">
    <source>
        <dbReference type="Google" id="ProtNLM"/>
    </source>
</evidence>
<dbReference type="STRING" id="889378.Spiaf_1620"/>
<feature type="signal peptide" evidence="1">
    <location>
        <begin position="1"/>
        <end position="22"/>
    </location>
</feature>
<gene>
    <name evidence="2" type="ordered locus">Spiaf_1620</name>
</gene>
<evidence type="ECO:0000313" key="2">
    <source>
        <dbReference type="EMBL" id="AFG37678.1"/>
    </source>
</evidence>
<feature type="chain" id="PRO_5003623400" description="Outer membrane protein beta-barrel domain-containing protein" evidence="1">
    <location>
        <begin position="23"/>
        <end position="206"/>
    </location>
</feature>
<protein>
    <recommendedName>
        <fullName evidence="4">Outer membrane protein beta-barrel domain-containing protein</fullName>
    </recommendedName>
</protein>
<dbReference type="RefSeq" id="WP_014455661.1">
    <property type="nucleotide sequence ID" value="NC_017098.1"/>
</dbReference>
<reference evidence="3" key="1">
    <citation type="journal article" date="2013" name="Stand. Genomic Sci.">
        <title>Complete genome sequence of the halophilic bacterium Spirochaeta africana type strain (Z-7692(T)) from the alkaline Lake Magadi in the East African Rift.</title>
        <authorList>
            <person name="Liolos K."/>
            <person name="Abt B."/>
            <person name="Scheuner C."/>
            <person name="Teshima H."/>
            <person name="Held B."/>
            <person name="Lapidus A."/>
            <person name="Nolan M."/>
            <person name="Lucas S."/>
            <person name="Deshpande S."/>
            <person name="Cheng J.F."/>
            <person name="Tapia R."/>
            <person name="Goodwin L.A."/>
            <person name="Pitluck S."/>
            <person name="Pagani I."/>
            <person name="Ivanova N."/>
            <person name="Mavromatis K."/>
            <person name="Mikhailova N."/>
            <person name="Huntemann M."/>
            <person name="Pati A."/>
            <person name="Chen A."/>
            <person name="Palaniappan K."/>
            <person name="Land M."/>
            <person name="Rohde M."/>
            <person name="Tindall B.J."/>
            <person name="Detter J.C."/>
            <person name="Goker M."/>
            <person name="Bristow J."/>
            <person name="Eisen J.A."/>
            <person name="Markowitz V."/>
            <person name="Hugenholtz P."/>
            <person name="Woyke T."/>
            <person name="Klenk H.P."/>
            <person name="Kyrpides N.C."/>
        </authorList>
    </citation>
    <scope>NUCLEOTIDE SEQUENCE</scope>
    <source>
        <strain evidence="3">ATCC 700263 / DSM 8902 / Z-7692</strain>
    </source>
</reference>
<dbReference type="EMBL" id="CP003282">
    <property type="protein sequence ID" value="AFG37678.1"/>
    <property type="molecule type" value="Genomic_DNA"/>
</dbReference>
<dbReference type="NCBIfam" id="NF047328">
    <property type="entry name" value="OMP_TP0733"/>
    <property type="match status" value="1"/>
</dbReference>
<dbReference type="KEGG" id="sfc:Spiaf_1620"/>
<evidence type="ECO:0000313" key="3">
    <source>
        <dbReference type="Proteomes" id="UP000007383"/>
    </source>
</evidence>
<dbReference type="OrthoDB" id="369649at2"/>
<organism evidence="2 3">
    <name type="scientific">Spirochaeta africana (strain ATCC 700263 / DSM 8902 / Z-7692)</name>
    <dbReference type="NCBI Taxonomy" id="889378"/>
    <lineage>
        <taxon>Bacteria</taxon>
        <taxon>Pseudomonadati</taxon>
        <taxon>Spirochaetota</taxon>
        <taxon>Spirochaetia</taxon>
        <taxon>Spirochaetales</taxon>
        <taxon>Spirochaetaceae</taxon>
        <taxon>Spirochaeta</taxon>
    </lineage>
</organism>